<feature type="domain" description="EGF-like" evidence="21">
    <location>
        <begin position="676"/>
        <end position="713"/>
    </location>
</feature>
<dbReference type="FunFam" id="2.10.25.10:FF:000240">
    <property type="entry name" value="Vitamin K-dependent protein S"/>
    <property type="match status" value="1"/>
</dbReference>
<dbReference type="PROSITE" id="PS50026">
    <property type="entry name" value="EGF_3"/>
    <property type="match status" value="13"/>
</dbReference>
<feature type="disulfide bond" evidence="18">
    <location>
        <begin position="153"/>
        <end position="162"/>
    </location>
</feature>
<dbReference type="PANTHER" id="PTHR24050">
    <property type="entry name" value="PA14 DOMAIN-CONTAINING PROTEIN"/>
    <property type="match status" value="1"/>
</dbReference>
<dbReference type="SMART" id="SM00282">
    <property type="entry name" value="LamG"/>
    <property type="match status" value="2"/>
</dbReference>
<reference evidence="23" key="1">
    <citation type="submission" date="2020-04" db="EMBL/GenBank/DDBJ databases">
        <authorList>
            <person name="Neveu A P."/>
        </authorList>
    </citation>
    <scope>NUCLEOTIDE SEQUENCE</scope>
    <source>
        <tissue evidence="23">Whole embryo</tissue>
    </source>
</reference>
<dbReference type="Pfam" id="PF07645">
    <property type="entry name" value="EGF_CA"/>
    <property type="match status" value="6"/>
</dbReference>
<dbReference type="Pfam" id="PF12661">
    <property type="entry name" value="hEGF"/>
    <property type="match status" value="2"/>
</dbReference>
<feature type="domain" description="EGF-like" evidence="21">
    <location>
        <begin position="125"/>
        <end position="163"/>
    </location>
</feature>
<feature type="domain" description="EGF-like" evidence="21">
    <location>
        <begin position="205"/>
        <end position="243"/>
    </location>
</feature>
<evidence type="ECO:0000256" key="12">
    <source>
        <dbReference type="ARBA" id="ARBA00022837"/>
    </source>
</evidence>
<evidence type="ECO:0000256" key="15">
    <source>
        <dbReference type="ARBA" id="ARBA00023136"/>
    </source>
</evidence>
<dbReference type="InterPro" id="IPR013320">
    <property type="entry name" value="ConA-like_dom_sf"/>
</dbReference>
<keyword evidence="15" id="KW-0472">Membrane</keyword>
<evidence type="ECO:0000259" key="21">
    <source>
        <dbReference type="PROSITE" id="PS50026"/>
    </source>
</evidence>
<feature type="disulfide bond" evidence="18">
    <location>
        <begin position="271"/>
        <end position="280"/>
    </location>
</feature>
<dbReference type="PANTHER" id="PTHR24050:SF27">
    <property type="entry name" value="FIBRILLIN-1"/>
    <property type="match status" value="1"/>
</dbReference>
<comment type="caution">
    <text evidence="18">Lacks conserved residue(s) required for the propagation of feature annotation.</text>
</comment>
<dbReference type="PROSITE" id="PS00010">
    <property type="entry name" value="ASX_HYDROXYL"/>
    <property type="match status" value="11"/>
</dbReference>
<dbReference type="GO" id="GO:0005509">
    <property type="term" value="F:calcium ion binding"/>
    <property type="evidence" value="ECO:0007669"/>
    <property type="project" value="InterPro"/>
</dbReference>
<dbReference type="SUPFAM" id="SSF57630">
    <property type="entry name" value="GLA-domain"/>
    <property type="match status" value="1"/>
</dbReference>
<feature type="signal peptide" evidence="19">
    <location>
        <begin position="1"/>
        <end position="25"/>
    </location>
</feature>
<feature type="domain" description="EGF-like" evidence="21">
    <location>
        <begin position="714"/>
        <end position="753"/>
    </location>
</feature>
<keyword evidence="10 19" id="KW-0732">Signal</keyword>
<comment type="similarity">
    <text evidence="3">Belongs to the fibulin family.</text>
</comment>
<dbReference type="SMART" id="SM00069">
    <property type="entry name" value="GLA"/>
    <property type="match status" value="1"/>
</dbReference>
<name>A0A6F9DE59_9ASCI</name>
<dbReference type="SUPFAM" id="SSF49899">
    <property type="entry name" value="Concanavalin A-like lectins/glucanases"/>
    <property type="match status" value="2"/>
</dbReference>
<dbReference type="PROSITE" id="PS00022">
    <property type="entry name" value="EGF_1"/>
    <property type="match status" value="7"/>
</dbReference>
<dbReference type="FunFam" id="2.10.25.10:FF:000472">
    <property type="entry name" value="Uncharacterized protein, isoform A"/>
    <property type="match status" value="1"/>
</dbReference>
<feature type="disulfide bond" evidence="18">
    <location>
        <begin position="604"/>
        <end position="614"/>
    </location>
</feature>
<dbReference type="GO" id="GO:0005576">
    <property type="term" value="C:extracellular region"/>
    <property type="evidence" value="ECO:0007669"/>
    <property type="project" value="InterPro"/>
</dbReference>
<organism evidence="23">
    <name type="scientific">Phallusia mammillata</name>
    <dbReference type="NCBI Taxonomy" id="59560"/>
    <lineage>
        <taxon>Eukaryota</taxon>
        <taxon>Metazoa</taxon>
        <taxon>Chordata</taxon>
        <taxon>Tunicata</taxon>
        <taxon>Ascidiacea</taxon>
        <taxon>Phlebobranchia</taxon>
        <taxon>Ascidiidae</taxon>
        <taxon>Phallusia</taxon>
    </lineage>
</organism>
<dbReference type="FunFam" id="2.10.25.10:FF:000014">
    <property type="entry name" value="Latent-transforming growth factor beta-binding protein 3"/>
    <property type="match status" value="1"/>
</dbReference>
<keyword evidence="9" id="KW-0812">Transmembrane</keyword>
<dbReference type="InterPro" id="IPR001791">
    <property type="entry name" value="Laminin_G"/>
</dbReference>
<feature type="domain" description="EGF-like" evidence="21">
    <location>
        <begin position="600"/>
        <end position="635"/>
    </location>
</feature>
<feature type="domain" description="EGF-like" evidence="21">
    <location>
        <begin position="485"/>
        <end position="525"/>
    </location>
</feature>
<feature type="domain" description="EGF-like" evidence="21">
    <location>
        <begin position="445"/>
        <end position="484"/>
    </location>
</feature>
<dbReference type="InterPro" id="IPR000294">
    <property type="entry name" value="GLA_domain"/>
</dbReference>
<feature type="disulfide bond" evidence="18">
    <location>
        <begin position="680"/>
        <end position="690"/>
    </location>
</feature>
<evidence type="ECO:0000256" key="4">
    <source>
        <dbReference type="ARBA" id="ARBA00022473"/>
    </source>
</evidence>
<evidence type="ECO:0000256" key="7">
    <source>
        <dbReference type="ARBA" id="ARBA00022530"/>
    </source>
</evidence>
<feature type="domain" description="EGF-like" evidence="21">
    <location>
        <begin position="283"/>
        <end position="320"/>
    </location>
</feature>
<evidence type="ECO:0000259" key="22">
    <source>
        <dbReference type="PROSITE" id="PS50998"/>
    </source>
</evidence>
<accession>A0A6F9DE59</accession>
<dbReference type="InterPro" id="IPR000152">
    <property type="entry name" value="EGF-type_Asp/Asn_hydroxyl_site"/>
</dbReference>
<evidence type="ECO:0000256" key="5">
    <source>
        <dbReference type="ARBA" id="ARBA00022479"/>
    </source>
</evidence>
<dbReference type="InterPro" id="IPR049883">
    <property type="entry name" value="NOTCH1_EGF-like"/>
</dbReference>
<dbReference type="Gene3D" id="2.60.120.200">
    <property type="match status" value="2"/>
</dbReference>
<dbReference type="InterPro" id="IPR017857">
    <property type="entry name" value="Coagulation_fac-like_Gla_dom"/>
</dbReference>
<evidence type="ECO:0000256" key="1">
    <source>
        <dbReference type="ARBA" id="ARBA00004479"/>
    </source>
</evidence>
<dbReference type="PROSITE" id="PS01186">
    <property type="entry name" value="EGF_2"/>
    <property type="match status" value="12"/>
</dbReference>
<keyword evidence="7" id="KW-0272">Extracellular matrix</keyword>
<evidence type="ECO:0000256" key="14">
    <source>
        <dbReference type="ARBA" id="ARBA00022989"/>
    </source>
</evidence>
<dbReference type="InterPro" id="IPR026823">
    <property type="entry name" value="cEGF"/>
</dbReference>
<sequence>MMEMPVFRVILLSFMLSLHARVLRASSSNSEVFLDAEEANSFLSRKRRSNQLFEELSPGNRERECVEESCGYEEAFEISDNVATAQKLWIKLTACKREVIPSGRRRRRRQSTNQQKILLRRCLDDPNHCSPNPCVKDNTMLCEDMFGSYRCVCRPGFEGDKCERSIDYCSSSTCQDPGTDRCENAVGTHRCVCKAGFTGEQCETSLDYCLSKPCDRRGTNRCVSSPGSFQCNCNDGYTGERCETDIDDCVGSPCLNEGTCLDGLMGFICVCDELHFGLQCEQEVDDCRNKGCSTHGDCLPAGGGVYSCQCAEGFQGPNCDEDIDECALSPPCEQNCTNTVGSFRCVCREGYLVNLPDLYSCKDIDECVGNQGCDFRCVNTIGSFNCICDVGYEVDSLFGRYCRDIDECGTDNGGCADKCVNNLGSFFCTCRKGFEPLDGGSSCQDIDECARGHTCQHGCMNSPGSFQCTCPDGYIMNYDKRTCRDINECSLPESPCEHRCQNSVGGFQCICNKGFTMNDVTQRCDDVDECADNPCSHDCENTAGSYTCVCNTGFELVGRKCFNINDCKSSPCVHGRCFDGLNSFSCTCTFGWSGDLCDVISDACSSKPCVNGDCYVSGSSYSCTCNPGYTGQHCDVDINECESSDVVCNGNCINTEGSYQCTCGEGFTSEGDICVDINECEVDGVCEHECVNNQGSFLCLCGPGLTGDFPNCVDVDECLHDNHMCSQTCRNTMGSYECTCNPGYNLMPDGSCEDINECTTTGDPPCAQGCDNLVGSFKCSCPTGQRLHDDGITCVAMQGCQGNPNVTYSGANHLLMGIKSNDYITKKLTAPLKNRIYFAARFNTLSPSGVVMAIADQSRSSSAYVMVSAGNLVAGIEADGVHASLTPTRDVHVADGDWHVVKLRSSKSSVRLIVDGSTRSRTSTSGTFFSKDTMLHIGGIPANHSLMAQLDDAVSFRGCFASVQTKGKMAWTPSKRQVYESHVGCIPQPDTTGVYFYGTGYARFDTNQYRRHIDFKLRVKVRTSFGEGLIVSGSTRNGGSYSLALVAGKVVTEVRSNTDDVILSAVYHGDRKLLCDGLWMTMYCRISAGKISLYVDGKAAQTSKRGPRVRFDTRSDIFVGGLKGDSNVAGFHGSVKSLRINDANVDIRDSQDFAGVNMMGIPPR</sequence>
<dbReference type="PROSITE" id="PS50025">
    <property type="entry name" value="LAM_G_DOMAIN"/>
    <property type="match status" value="2"/>
</dbReference>
<keyword evidence="8 18" id="KW-0245">EGF-like domain</keyword>
<dbReference type="Gene3D" id="2.10.25.10">
    <property type="entry name" value="Laminin"/>
    <property type="match status" value="17"/>
</dbReference>
<dbReference type="FunFam" id="2.10.25.10:FF:000146">
    <property type="entry name" value="Putative neurogenic locus notch"/>
    <property type="match status" value="1"/>
</dbReference>
<dbReference type="InterPro" id="IPR013032">
    <property type="entry name" value="EGF-like_CS"/>
</dbReference>
<feature type="disulfide bond" evidence="18">
    <location>
        <begin position="193"/>
        <end position="202"/>
    </location>
</feature>
<dbReference type="InterPro" id="IPR035972">
    <property type="entry name" value="GLA-like_dom_SF"/>
</dbReference>
<evidence type="ECO:0000256" key="9">
    <source>
        <dbReference type="ARBA" id="ARBA00022692"/>
    </source>
</evidence>
<proteinExistence type="evidence at transcript level"/>
<feature type="domain" description="Gla" evidence="22">
    <location>
        <begin position="48"/>
        <end position="94"/>
    </location>
</feature>
<feature type="disulfide bond" evidence="18">
    <location>
        <begin position="326"/>
        <end position="336"/>
    </location>
</feature>
<feature type="domain" description="EGF-like" evidence="21">
    <location>
        <begin position="165"/>
        <end position="203"/>
    </location>
</feature>
<evidence type="ECO:0000256" key="6">
    <source>
        <dbReference type="ARBA" id="ARBA00022525"/>
    </source>
</evidence>
<dbReference type="Pfam" id="PF02210">
    <property type="entry name" value="Laminin_G_2"/>
    <property type="match status" value="2"/>
</dbReference>
<dbReference type="FunFam" id="2.10.25.10:FF:000005">
    <property type="entry name" value="Fibrillin 2"/>
    <property type="match status" value="2"/>
</dbReference>
<dbReference type="EMBL" id="LR785448">
    <property type="protein sequence ID" value="CAB3249251.1"/>
    <property type="molecule type" value="mRNA"/>
</dbReference>
<feature type="disulfide bond" evidence="18">
    <location>
        <begin position="134"/>
        <end position="151"/>
    </location>
</feature>
<feature type="disulfide bond" evidence="18">
    <location>
        <begin position="214"/>
        <end position="231"/>
    </location>
</feature>
<keyword evidence="13" id="KW-0914">Notch signaling pathway</keyword>
<dbReference type="SMART" id="SM00181">
    <property type="entry name" value="EGF"/>
    <property type="match status" value="17"/>
</dbReference>
<keyword evidence="12" id="KW-0106">Calcium</keyword>
<dbReference type="InterPro" id="IPR000742">
    <property type="entry name" value="EGF"/>
</dbReference>
<feature type="chain" id="PRO_5026337253" evidence="19">
    <location>
        <begin position="26"/>
        <end position="1164"/>
    </location>
</feature>
<dbReference type="SUPFAM" id="SSF57184">
    <property type="entry name" value="Growth factor receptor domain"/>
    <property type="match status" value="5"/>
</dbReference>
<feature type="disulfide bond" evidence="18">
    <location>
        <begin position="588"/>
        <end position="597"/>
    </location>
</feature>
<evidence type="ECO:0000256" key="16">
    <source>
        <dbReference type="ARBA" id="ARBA00023157"/>
    </source>
</evidence>
<feature type="domain" description="EGF-like" evidence="21">
    <location>
        <begin position="563"/>
        <end position="598"/>
    </location>
</feature>
<feature type="domain" description="EGF-like" evidence="21">
    <location>
        <begin position="526"/>
        <end position="562"/>
    </location>
</feature>
<keyword evidence="5" id="KW-0301">Gamma-carboxyglutamic acid</keyword>
<dbReference type="CDD" id="cd00110">
    <property type="entry name" value="LamG"/>
    <property type="match status" value="2"/>
</dbReference>
<dbReference type="SUPFAM" id="SSF57196">
    <property type="entry name" value="EGF/Laminin"/>
    <property type="match status" value="3"/>
</dbReference>
<dbReference type="InterPro" id="IPR052235">
    <property type="entry name" value="Nephronectin_domain"/>
</dbReference>
<comment type="subcellular location">
    <subcellularLocation>
        <location evidence="1">Membrane</location>
        <topology evidence="1">Single-pass type I membrane protein</topology>
    </subcellularLocation>
    <subcellularLocation>
        <location evidence="2">Secreted</location>
        <location evidence="2">Extracellular space</location>
        <location evidence="2">Extracellular matrix</location>
    </subcellularLocation>
</comment>
<gene>
    <name evidence="23" type="primary">Gla4</name>
</gene>
<evidence type="ECO:0000259" key="20">
    <source>
        <dbReference type="PROSITE" id="PS50025"/>
    </source>
</evidence>
<feature type="disulfide bond" evidence="18">
    <location>
        <begin position="449"/>
        <end position="459"/>
    </location>
</feature>
<dbReference type="Pfam" id="PF00594">
    <property type="entry name" value="Gla"/>
    <property type="match status" value="1"/>
</dbReference>
<keyword evidence="16 18" id="KW-1015">Disulfide bond</keyword>
<evidence type="ECO:0000256" key="10">
    <source>
        <dbReference type="ARBA" id="ARBA00022729"/>
    </source>
</evidence>
<evidence type="ECO:0000256" key="18">
    <source>
        <dbReference type="PROSITE-ProRule" id="PRU00076"/>
    </source>
</evidence>
<feature type="disulfide bond" evidence="18">
    <location>
        <begin position="310"/>
        <end position="319"/>
    </location>
</feature>
<keyword evidence="6" id="KW-0964">Secreted</keyword>
<evidence type="ECO:0000256" key="17">
    <source>
        <dbReference type="ARBA" id="ARBA00023180"/>
    </source>
</evidence>
<evidence type="ECO:0000256" key="3">
    <source>
        <dbReference type="ARBA" id="ARBA00006127"/>
    </source>
</evidence>
<dbReference type="FunFam" id="2.10.25.10:FF:000279">
    <property type="entry name" value="Neurogenic locus notch 1"/>
    <property type="match status" value="1"/>
</dbReference>
<feature type="disulfide bond" evidence="18">
    <location>
        <begin position="174"/>
        <end position="191"/>
    </location>
</feature>
<feature type="domain" description="Laminin G" evidence="20">
    <location>
        <begin position="805"/>
        <end position="985"/>
    </location>
</feature>
<evidence type="ECO:0000256" key="13">
    <source>
        <dbReference type="ARBA" id="ARBA00022976"/>
    </source>
</evidence>
<dbReference type="Gene3D" id="4.10.740.10">
    <property type="entry name" value="Coagulation Factor IX"/>
    <property type="match status" value="1"/>
</dbReference>
<keyword evidence="14" id="KW-1133">Transmembrane helix</keyword>
<feature type="disulfide bond" evidence="18">
    <location>
        <begin position="567"/>
        <end position="577"/>
    </location>
</feature>
<dbReference type="InterPro" id="IPR018097">
    <property type="entry name" value="EGF_Ca-bd_CS"/>
</dbReference>
<dbReference type="PROSITE" id="PS50998">
    <property type="entry name" value="GLA_2"/>
    <property type="match status" value="1"/>
</dbReference>
<dbReference type="Pfam" id="PF12662">
    <property type="entry name" value="cEGF"/>
    <property type="match status" value="3"/>
</dbReference>
<dbReference type="CDD" id="cd00054">
    <property type="entry name" value="EGF_CA"/>
    <property type="match status" value="11"/>
</dbReference>
<dbReference type="InterPro" id="IPR001881">
    <property type="entry name" value="EGF-like_Ca-bd_dom"/>
</dbReference>
<dbReference type="GO" id="GO:0016020">
    <property type="term" value="C:membrane"/>
    <property type="evidence" value="ECO:0007669"/>
    <property type="project" value="UniProtKB-SubCell"/>
</dbReference>
<dbReference type="FunFam" id="2.10.25.10:FF:000010">
    <property type="entry name" value="Pro-epidermal growth factor"/>
    <property type="match status" value="1"/>
</dbReference>
<keyword evidence="11" id="KW-0677">Repeat</keyword>
<dbReference type="AlphaFoldDB" id="A0A6F9DE59"/>
<dbReference type="PROSITE" id="PS01187">
    <property type="entry name" value="EGF_CA"/>
    <property type="match status" value="5"/>
</dbReference>
<feature type="disulfide bond" evidence="18">
    <location>
        <begin position="233"/>
        <end position="242"/>
    </location>
</feature>
<evidence type="ECO:0000256" key="2">
    <source>
        <dbReference type="ARBA" id="ARBA00004498"/>
    </source>
</evidence>
<dbReference type="PRINTS" id="PR01983">
    <property type="entry name" value="NOTCH"/>
</dbReference>
<dbReference type="InterPro" id="IPR009030">
    <property type="entry name" value="Growth_fac_rcpt_cys_sf"/>
</dbReference>
<evidence type="ECO:0000256" key="8">
    <source>
        <dbReference type="ARBA" id="ARBA00022536"/>
    </source>
</evidence>
<protein>
    <submittedName>
        <fullName evidence="23">Gla4 gamma-carboxyglutamic acid protein 4</fullName>
    </submittedName>
</protein>
<evidence type="ECO:0000256" key="11">
    <source>
        <dbReference type="ARBA" id="ARBA00022737"/>
    </source>
</evidence>
<feature type="domain" description="EGF-like" evidence="21">
    <location>
        <begin position="322"/>
        <end position="357"/>
    </location>
</feature>
<feature type="domain" description="Laminin G" evidence="20">
    <location>
        <begin position="991"/>
        <end position="1164"/>
    </location>
</feature>
<feature type="domain" description="EGF-like" evidence="21">
    <location>
        <begin position="245"/>
        <end position="281"/>
    </location>
</feature>
<keyword evidence="4" id="KW-0217">Developmental protein</keyword>
<evidence type="ECO:0000256" key="19">
    <source>
        <dbReference type="SAM" id="SignalP"/>
    </source>
</evidence>
<feature type="disulfide bond" evidence="18">
    <location>
        <begin position="625"/>
        <end position="634"/>
    </location>
</feature>
<evidence type="ECO:0000313" key="23">
    <source>
        <dbReference type="EMBL" id="CAB3249251.1"/>
    </source>
</evidence>
<keyword evidence="17" id="KW-0325">Glycoprotein</keyword>
<dbReference type="GO" id="GO:0007219">
    <property type="term" value="P:Notch signaling pathway"/>
    <property type="evidence" value="ECO:0007669"/>
    <property type="project" value="UniProtKB-KW"/>
</dbReference>
<dbReference type="SMART" id="SM00179">
    <property type="entry name" value="EGF_CA"/>
    <property type="match status" value="17"/>
</dbReference>